<dbReference type="GO" id="GO:0008705">
    <property type="term" value="F:methionine synthase activity"/>
    <property type="evidence" value="ECO:0007669"/>
    <property type="project" value="InterPro"/>
</dbReference>
<dbReference type="Gene3D" id="3.40.50.280">
    <property type="entry name" value="Cobalamin-binding domain"/>
    <property type="match status" value="1"/>
</dbReference>
<evidence type="ECO:0000256" key="4">
    <source>
        <dbReference type="ARBA" id="ARBA00022605"/>
    </source>
</evidence>
<evidence type="ECO:0000256" key="5">
    <source>
        <dbReference type="ARBA" id="ARBA00022628"/>
    </source>
</evidence>
<evidence type="ECO:0000256" key="6">
    <source>
        <dbReference type="ARBA" id="ARBA00022679"/>
    </source>
</evidence>
<dbReference type="InterPro" id="IPR011822">
    <property type="entry name" value="MetH"/>
</dbReference>
<keyword evidence="4" id="KW-0028">Amino-acid biosynthesis</keyword>
<sequence>MLNIPRVSSALKAVDLAQNPPPLIIGERLNAQGSKKAKECVLNDNFEELVKLARDQVEDGAHCLDVCVATTERSDELEFMKKLVKLLSLEIDAPLVIDSTEPKVIAAALEQIPGKPIINSINLEGDGSRFHLLAPLMVKYGVPAVAMCIGPKGMAKTSKEKLETAELLVATGKKYGLTEEHFIFDVLTFTLATGETEFLDAGKNTLEGIHLVKERFPNSFTTLGLSNVSFGLAPRARKTLNAVFLYHAVKYGLDTVIINPKDVIPYTAIDEKEKKLAEDLIFNKHQNALADFITYFENTKETVQTSGKKIDVDPTWSAGKRANFRIVNRLRDGIENDVVSAIAEKITTELNLVEKDGKLEIGAPRGLTHKAAIMTLNEDLLPAMKEVGDKFGSGELILPFVLKSAECMKASVVELEKYLLKEEGSSKGRLVLGTVYGDVHDIGKNLVKTIFENNGYAVYDLGKQVPLQKFLEKIEEVNADAIGLSALLVSTSKQMQYFVEHARKNNMKIPVLCGGAAINTNYINRVAKEGGIYMPGVFYCKTMFDGLKIMDTLVSPEKQKFVQDWQEKIEKWKEPTFEKTEASEFVHSEIVPVTPPVCTQLNHVIRLESRDIDLNEVWKYLNKKSLFVLSWGVRGQSAKDSEQEHEMLFQEWKKKILDEKLFEPSAVYGYFICHNKDGKMVVDHPNGEKLLFDFPRSSKSKHLCLTDYFGKDDVVAFQAVTVGTKVSDLIEKWNKEDRYTDAYYLHGIAVETAEAMAEWINHKIREDLKIGEKRGLRYSWGYPSCPDVSQHHIVWKLLEPQKSGMTLTEAGQIIPEQSTAAIVVHHPEAEYFVL</sequence>
<keyword evidence="6" id="KW-0808">Transferase</keyword>
<dbReference type="Pfam" id="PF00809">
    <property type="entry name" value="Pterin_bind"/>
    <property type="match status" value="1"/>
</dbReference>
<feature type="binding site" evidence="15">
    <location>
        <position position="777"/>
    </location>
    <ligand>
        <name>S-adenosyl-L-methionine</name>
        <dbReference type="ChEBI" id="CHEBI:59789"/>
    </ligand>
</feature>
<dbReference type="InterPro" id="IPR006158">
    <property type="entry name" value="Cobalamin-bd"/>
</dbReference>
<keyword evidence="3" id="KW-0489">Methyltransferase</keyword>
<evidence type="ECO:0000256" key="9">
    <source>
        <dbReference type="ARBA" id="ARBA00022737"/>
    </source>
</evidence>
<dbReference type="PANTHER" id="PTHR45833">
    <property type="entry name" value="METHIONINE SYNTHASE"/>
    <property type="match status" value="1"/>
</dbReference>
<evidence type="ECO:0000259" key="16">
    <source>
        <dbReference type="PROSITE" id="PS50972"/>
    </source>
</evidence>
<keyword evidence="5 14" id="KW-0846">Cobalamin</keyword>
<dbReference type="InterPro" id="IPR037010">
    <property type="entry name" value="VitB12-dep_Met_synth_activ_sf"/>
</dbReference>
<evidence type="ECO:0000256" key="13">
    <source>
        <dbReference type="ARBA" id="ARBA00034478"/>
    </source>
</evidence>
<dbReference type="SUPFAM" id="SSF51717">
    <property type="entry name" value="Dihydropteroate synthetase-like"/>
    <property type="match status" value="1"/>
</dbReference>
<dbReference type="InterPro" id="IPR000489">
    <property type="entry name" value="Pterin-binding_dom"/>
</dbReference>
<reference evidence="21" key="1">
    <citation type="submission" date="2017-03" db="EMBL/GenBank/DDBJ databases">
        <authorList>
            <person name="Herbold C."/>
        </authorList>
    </citation>
    <scope>NUCLEOTIDE SEQUENCE [LARGE SCALE GENOMIC DNA]</scope>
</reference>
<feature type="binding site" evidence="15">
    <location>
        <position position="485"/>
    </location>
    <ligand>
        <name>methylcob(III)alamin</name>
        <dbReference type="ChEBI" id="CHEBI:28115"/>
    </ligand>
</feature>
<evidence type="ECO:0000313" key="20">
    <source>
        <dbReference type="EMBL" id="SMH71536.1"/>
    </source>
</evidence>
<keyword evidence="10" id="KW-0862">Zinc</keyword>
<evidence type="ECO:0000256" key="3">
    <source>
        <dbReference type="ARBA" id="ARBA00022603"/>
    </source>
</evidence>
<keyword evidence="9" id="KW-0677">Repeat</keyword>
<evidence type="ECO:0000256" key="14">
    <source>
        <dbReference type="PIRSR" id="PIRSR000381-1"/>
    </source>
</evidence>
<dbReference type="PROSITE" id="PS50974">
    <property type="entry name" value="ADOMET_ACTIVATION"/>
    <property type="match status" value="1"/>
</dbReference>
<proteinExistence type="inferred from homology"/>
<dbReference type="GO" id="GO:0032259">
    <property type="term" value="P:methylation"/>
    <property type="evidence" value="ECO:0007669"/>
    <property type="project" value="UniProtKB-KW"/>
</dbReference>
<dbReference type="GO" id="GO:0046653">
    <property type="term" value="P:tetrahydrofolate metabolic process"/>
    <property type="evidence" value="ECO:0007669"/>
    <property type="project" value="TreeGrafter"/>
</dbReference>
<dbReference type="AlphaFoldDB" id="A0A2H1FFK0"/>
<evidence type="ECO:0000256" key="11">
    <source>
        <dbReference type="ARBA" id="ARBA00023167"/>
    </source>
</evidence>
<keyword evidence="12" id="KW-0170">Cobalt</keyword>
<dbReference type="InterPro" id="IPR036594">
    <property type="entry name" value="Meth_synthase_dom"/>
</dbReference>
<dbReference type="PIRSF" id="PIRSF000381">
    <property type="entry name" value="MetH"/>
    <property type="match status" value="1"/>
</dbReference>
<organism evidence="20 21">
    <name type="scientific">Candidatus Nitrosotalea okcheonensis</name>
    <dbReference type="NCBI Taxonomy" id="1903276"/>
    <lineage>
        <taxon>Archaea</taxon>
        <taxon>Nitrososphaerota</taxon>
        <taxon>Nitrososphaeria</taxon>
        <taxon>Nitrosotaleales</taxon>
        <taxon>Nitrosotaleaceae</taxon>
        <taxon>Nitrosotalea</taxon>
    </lineage>
</organism>
<dbReference type="InterPro" id="IPR003759">
    <property type="entry name" value="Cbl-bd_cap"/>
</dbReference>
<evidence type="ECO:0000256" key="1">
    <source>
        <dbReference type="ARBA" id="ARBA00001947"/>
    </source>
</evidence>
<comment type="pathway">
    <text evidence="13">Amino-acid biosynthesis; L-methionine biosynthesis via de novo pathway.</text>
</comment>
<evidence type="ECO:0000259" key="17">
    <source>
        <dbReference type="PROSITE" id="PS50974"/>
    </source>
</evidence>
<evidence type="ECO:0000256" key="12">
    <source>
        <dbReference type="ARBA" id="ARBA00023285"/>
    </source>
</evidence>
<dbReference type="Pfam" id="PF02310">
    <property type="entry name" value="B12-binding"/>
    <property type="match status" value="1"/>
</dbReference>
<dbReference type="Gene3D" id="3.10.196.10">
    <property type="entry name" value="Vitamin B12-dependent methionine synthase, activation domain"/>
    <property type="match status" value="1"/>
</dbReference>
<dbReference type="InterPro" id="IPR036724">
    <property type="entry name" value="Cobalamin-bd_sf"/>
</dbReference>
<comment type="cofactor">
    <cofactor evidence="14">
        <name>methylcob(III)alamin</name>
        <dbReference type="ChEBI" id="CHEBI:28115"/>
    </cofactor>
</comment>
<dbReference type="Pfam" id="PF02965">
    <property type="entry name" value="Met_synt_B12"/>
    <property type="match status" value="1"/>
</dbReference>
<evidence type="ECO:0000259" key="19">
    <source>
        <dbReference type="PROSITE" id="PS51337"/>
    </source>
</evidence>
<dbReference type="PROSITE" id="PS50972">
    <property type="entry name" value="PTERIN_BINDING"/>
    <property type="match status" value="1"/>
</dbReference>
<keyword evidence="11" id="KW-0486">Methionine biosynthesis</keyword>
<name>A0A2H1FFK0_9ARCH</name>
<evidence type="ECO:0000256" key="10">
    <source>
        <dbReference type="ARBA" id="ARBA00022833"/>
    </source>
</evidence>
<dbReference type="Proteomes" id="UP000230607">
    <property type="component" value="Chromosome 1"/>
</dbReference>
<evidence type="ECO:0000259" key="18">
    <source>
        <dbReference type="PROSITE" id="PS51332"/>
    </source>
</evidence>
<dbReference type="Pfam" id="PF02607">
    <property type="entry name" value="B12-binding_2"/>
    <property type="match status" value="1"/>
</dbReference>
<dbReference type="InterPro" id="IPR050554">
    <property type="entry name" value="Met_Synthase/Corrinoid"/>
</dbReference>
<keyword evidence="7 15" id="KW-0949">S-adenosyl-L-methionine</keyword>
<dbReference type="InterPro" id="IPR004223">
    <property type="entry name" value="VitB12-dep_Met_synth_activ_dom"/>
</dbReference>
<feature type="domain" description="AdoMet activation" evidence="17">
    <location>
        <begin position="568"/>
        <end position="834"/>
    </location>
</feature>
<evidence type="ECO:0000256" key="7">
    <source>
        <dbReference type="ARBA" id="ARBA00022691"/>
    </source>
</evidence>
<dbReference type="SMART" id="SM01018">
    <property type="entry name" value="B12-binding_2"/>
    <property type="match status" value="1"/>
</dbReference>
<dbReference type="Gene3D" id="3.20.20.20">
    <property type="entry name" value="Dihydropteroate synthase-like"/>
    <property type="match status" value="1"/>
</dbReference>
<dbReference type="EMBL" id="LT841358">
    <property type="protein sequence ID" value="SMH71536.1"/>
    <property type="molecule type" value="Genomic_DNA"/>
</dbReference>
<accession>A0A2H1FFK0</accession>
<dbReference type="PANTHER" id="PTHR45833:SF1">
    <property type="entry name" value="METHIONINE SYNTHASE"/>
    <property type="match status" value="1"/>
</dbReference>
<dbReference type="GO" id="GO:0008270">
    <property type="term" value="F:zinc ion binding"/>
    <property type="evidence" value="ECO:0007669"/>
    <property type="project" value="InterPro"/>
</dbReference>
<evidence type="ECO:0000313" key="21">
    <source>
        <dbReference type="Proteomes" id="UP000230607"/>
    </source>
</evidence>
<feature type="binding site" description="axial binding residue" evidence="14">
    <location>
        <position position="440"/>
    </location>
    <ligand>
        <name>methylcob(III)alamin</name>
        <dbReference type="ChEBI" id="CHEBI:28115"/>
    </ligand>
    <ligandPart>
        <name>Co</name>
        <dbReference type="ChEBI" id="CHEBI:27638"/>
    </ligandPart>
</feature>
<evidence type="ECO:0000256" key="8">
    <source>
        <dbReference type="ARBA" id="ARBA00022723"/>
    </source>
</evidence>
<keyword evidence="21" id="KW-1185">Reference proteome</keyword>
<feature type="binding site" evidence="15">
    <location>
        <begin position="437"/>
        <end position="441"/>
    </location>
    <ligand>
        <name>methylcob(III)alamin</name>
        <dbReference type="ChEBI" id="CHEBI:28115"/>
    </ligand>
</feature>
<evidence type="ECO:0000256" key="15">
    <source>
        <dbReference type="PIRSR" id="PIRSR000381-2"/>
    </source>
</evidence>
<comment type="cofactor">
    <cofactor evidence="1">
        <name>Zn(2+)</name>
        <dbReference type="ChEBI" id="CHEBI:29105"/>
    </cofactor>
</comment>
<dbReference type="GO" id="GO:0005829">
    <property type="term" value="C:cytosol"/>
    <property type="evidence" value="ECO:0007669"/>
    <property type="project" value="TreeGrafter"/>
</dbReference>
<dbReference type="FunFam" id="3.40.50.280:FF:000008">
    <property type="entry name" value="Methionine synthase (MetH)"/>
    <property type="match status" value="1"/>
</dbReference>
<protein>
    <submittedName>
        <fullName evidence="20">Methionine synthase</fullName>
    </submittedName>
</protein>
<dbReference type="PROSITE" id="PS51337">
    <property type="entry name" value="B12_BINDING_NTER"/>
    <property type="match status" value="1"/>
</dbReference>
<feature type="binding site" evidence="15">
    <location>
        <begin position="831"/>
        <end position="832"/>
    </location>
    <ligand>
        <name>S-adenosyl-L-methionine</name>
        <dbReference type="ChEBI" id="CHEBI:59789"/>
    </ligand>
</feature>
<feature type="domain" description="B12-binding" evidence="18">
    <location>
        <begin position="427"/>
        <end position="564"/>
    </location>
</feature>
<feature type="domain" description="B12-binding N-terminal" evidence="19">
    <location>
        <begin position="309"/>
        <end position="427"/>
    </location>
</feature>
<gene>
    <name evidence="20" type="ORF">NCS_11348</name>
</gene>
<dbReference type="GO" id="GO:0050667">
    <property type="term" value="P:homocysteine metabolic process"/>
    <property type="evidence" value="ECO:0007669"/>
    <property type="project" value="TreeGrafter"/>
</dbReference>
<keyword evidence="8 14" id="KW-0479">Metal-binding</keyword>
<dbReference type="Gene3D" id="1.10.1240.10">
    <property type="entry name" value="Methionine synthase domain"/>
    <property type="match status" value="1"/>
</dbReference>
<dbReference type="SUPFAM" id="SSF52242">
    <property type="entry name" value="Cobalamin (vitamin B12)-binding domain"/>
    <property type="match status" value="1"/>
</dbReference>
<dbReference type="PROSITE" id="PS51332">
    <property type="entry name" value="B12_BINDING"/>
    <property type="match status" value="1"/>
</dbReference>
<comment type="similarity">
    <text evidence="2">Belongs to the vitamin-B12 dependent methionine synthase family.</text>
</comment>
<dbReference type="SUPFAM" id="SSF56507">
    <property type="entry name" value="Methionine synthase activation domain-like"/>
    <property type="match status" value="1"/>
</dbReference>
<dbReference type="FunFam" id="3.20.20.20:FF:000007">
    <property type="entry name" value="Methionine synthase"/>
    <property type="match status" value="1"/>
</dbReference>
<evidence type="ECO:0000256" key="2">
    <source>
        <dbReference type="ARBA" id="ARBA00010398"/>
    </source>
</evidence>
<dbReference type="SUPFAM" id="SSF47644">
    <property type="entry name" value="Methionine synthase domain"/>
    <property type="match status" value="1"/>
</dbReference>
<dbReference type="InterPro" id="IPR011005">
    <property type="entry name" value="Dihydropteroate_synth-like_sf"/>
</dbReference>
<feature type="domain" description="Pterin-binding" evidence="16">
    <location>
        <begin position="22"/>
        <end position="282"/>
    </location>
</feature>
<dbReference type="GO" id="GO:0031419">
    <property type="term" value="F:cobalamin binding"/>
    <property type="evidence" value="ECO:0007669"/>
    <property type="project" value="UniProtKB-KW"/>
</dbReference>